<evidence type="ECO:0000313" key="2">
    <source>
        <dbReference type="EMBL" id="ENY83472.1"/>
    </source>
</evidence>
<keyword evidence="1" id="KW-0472">Membrane</keyword>
<gene>
    <name evidence="2" type="ORF">HMPREF1094_04699</name>
</gene>
<comment type="caution">
    <text evidence="2">The sequence shown here is derived from an EMBL/GenBank/DDBJ whole genome shotgun (WGS) entry which is preliminary data.</text>
</comment>
<dbReference type="eggNOG" id="ENOG502Z8HY">
    <property type="taxonomic scope" value="Bacteria"/>
</dbReference>
<dbReference type="Proteomes" id="UP000013051">
    <property type="component" value="Unassembled WGS sequence"/>
</dbReference>
<dbReference type="CDD" id="cd16386">
    <property type="entry name" value="TcpC_N"/>
    <property type="match status" value="1"/>
</dbReference>
<keyword evidence="1" id="KW-1133">Transmembrane helix</keyword>
<dbReference type="InterPro" id="IPR024735">
    <property type="entry name" value="TcpC"/>
</dbReference>
<feature type="transmembrane region" description="Helical" evidence="1">
    <location>
        <begin position="49"/>
        <end position="65"/>
    </location>
</feature>
<proteinExistence type="predicted"/>
<dbReference type="InterPro" id="IPR035628">
    <property type="entry name" value="TcpC_C"/>
</dbReference>
<evidence type="ECO:0000256" key="1">
    <source>
        <dbReference type="SAM" id="Phobius"/>
    </source>
</evidence>
<dbReference type="Pfam" id="PF12642">
    <property type="entry name" value="TpcC"/>
    <property type="match status" value="1"/>
</dbReference>
<keyword evidence="1" id="KW-0812">Transmembrane</keyword>
<dbReference type="Gene3D" id="3.10.450.540">
    <property type="match status" value="2"/>
</dbReference>
<reference evidence="2 3" key="1">
    <citation type="submission" date="2013-01" db="EMBL/GenBank/DDBJ databases">
        <title>The Genome Sequence of Clostridium innocuum 2959.</title>
        <authorList>
            <consortium name="The Broad Institute Genome Sequencing Platform"/>
            <person name="Earl A."/>
            <person name="Ward D."/>
            <person name="Feldgarden M."/>
            <person name="Gevers D."/>
            <person name="Courvalin P."/>
            <person name="Lambert T."/>
            <person name="Walker B."/>
            <person name="Young S.K."/>
            <person name="Zeng Q."/>
            <person name="Gargeya S."/>
            <person name="Fitzgerald M."/>
            <person name="Haas B."/>
            <person name="Abouelleil A."/>
            <person name="Alvarado L."/>
            <person name="Arachchi H.M."/>
            <person name="Berlin A.M."/>
            <person name="Chapman S.B."/>
            <person name="Dewar J."/>
            <person name="Goldberg J."/>
            <person name="Griggs A."/>
            <person name="Gujja S."/>
            <person name="Hansen M."/>
            <person name="Howarth C."/>
            <person name="Imamovic A."/>
            <person name="Larimer J."/>
            <person name="McCowan C."/>
            <person name="Murphy C."/>
            <person name="Neiman D."/>
            <person name="Pearson M."/>
            <person name="Priest M."/>
            <person name="Roberts A."/>
            <person name="Saif S."/>
            <person name="Shea T."/>
            <person name="Sisk P."/>
            <person name="Sykes S."/>
            <person name="Wortman J."/>
            <person name="Nusbaum C."/>
            <person name="Birren B."/>
        </authorList>
    </citation>
    <scope>NUCLEOTIDE SEQUENCE [LARGE SCALE GENOMIC DNA]</scope>
    <source>
        <strain evidence="2 3">2959</strain>
    </source>
</reference>
<evidence type="ECO:0000313" key="3">
    <source>
        <dbReference type="Proteomes" id="UP000013051"/>
    </source>
</evidence>
<dbReference type="PATRIC" id="fig|999413.4.peg.5008"/>
<dbReference type="AlphaFoldDB" id="N9W7G7"/>
<keyword evidence="3" id="KW-1185">Reference proteome</keyword>
<dbReference type="CDD" id="cd16428">
    <property type="entry name" value="TcpC_C"/>
    <property type="match status" value="1"/>
</dbReference>
<dbReference type="EMBL" id="AGYV01000016">
    <property type="protein sequence ID" value="ENY83472.1"/>
    <property type="molecule type" value="Genomic_DNA"/>
</dbReference>
<evidence type="ECO:0008006" key="4">
    <source>
        <dbReference type="Google" id="ProtNLM"/>
    </source>
</evidence>
<name>N9W7G7_CLOIN</name>
<dbReference type="HOGENOM" id="CLU_053310_0_0_9"/>
<organism evidence="2 3">
    <name type="scientific">[Clostridium] innocuum 2959</name>
    <dbReference type="NCBI Taxonomy" id="999413"/>
    <lineage>
        <taxon>Bacteria</taxon>
        <taxon>Bacillati</taxon>
        <taxon>Bacillota</taxon>
        <taxon>Clostridia</taxon>
        <taxon>Eubacteriales</taxon>
        <taxon>Clostridiaceae</taxon>
        <taxon>Clostridium</taxon>
    </lineage>
</organism>
<accession>N9W7G7</accession>
<protein>
    <recommendedName>
        <fullName evidence="4">Conjugative transposon protein</fullName>
    </recommendedName>
</protein>
<sequence length="321" mass="37150">MNKIKYKIENLFLKMKWNIEGLFSKYIKTSKKKKTSIPVVKIGIHRKSVIALWCVLIMSLVFAVYKNFTAIDTHTVHEEKIIELRLNDTNGVANFVRDFAKVYYSWENKRESIDARNEALTDYLTNELQQLNNEVVRADIPTSSKVTDVQIWKIKQVDEDYLVLFEVKQEIKESGKVKSVSADYSVKVHVDDKGDMVIIQNPTIAKHAGKSTYETQVTQSDNRIPVEKMDEITNFLETFFKLYPKATATELSYYAVTGTLPCINKDYVYSKILNPVFTEDGKGIRVKVFVQYIDKETKALQISQYDMTLQKDSNWKIIAIH</sequence>